<dbReference type="Proteomes" id="UP000023152">
    <property type="component" value="Unassembled WGS sequence"/>
</dbReference>
<gene>
    <name evidence="1" type="ORF">RFI_01424</name>
</gene>
<dbReference type="EMBL" id="ASPP01001443">
    <property type="protein sequence ID" value="ETO35638.1"/>
    <property type="molecule type" value="Genomic_DNA"/>
</dbReference>
<organism evidence="1 2">
    <name type="scientific">Reticulomyxa filosa</name>
    <dbReference type="NCBI Taxonomy" id="46433"/>
    <lineage>
        <taxon>Eukaryota</taxon>
        <taxon>Sar</taxon>
        <taxon>Rhizaria</taxon>
        <taxon>Retaria</taxon>
        <taxon>Foraminifera</taxon>
        <taxon>Monothalamids</taxon>
        <taxon>Reticulomyxidae</taxon>
        <taxon>Reticulomyxa</taxon>
    </lineage>
</organism>
<evidence type="ECO:0000313" key="2">
    <source>
        <dbReference type="Proteomes" id="UP000023152"/>
    </source>
</evidence>
<evidence type="ECO:0000313" key="1">
    <source>
        <dbReference type="EMBL" id="ETO35638.1"/>
    </source>
</evidence>
<name>X6PBZ3_RETFI</name>
<sequence>MNMLYMLDYFSYISKLNNIYYIIISTVTIINTTYSNEHLFRKYNNWYLNQIKIILRIFFSINYNYITYSYNNCVFNDILTTYDLTIKIVKFMQLLNIKYCQMIKWTTLQNAIQTALMQCVAFNKRNKFVYDVGDYNEQQKDISQNMKMYFDDIKQQVTICKIKVIKNAFKYITKFYEIFYTKLGYTFVFLNDKVTLNDIENLLQILN</sequence>
<keyword evidence="2" id="KW-1185">Reference proteome</keyword>
<protein>
    <submittedName>
        <fullName evidence="1">Uncharacterized protein</fullName>
    </submittedName>
</protein>
<dbReference type="AlphaFoldDB" id="X6PBZ3"/>
<reference evidence="1 2" key="1">
    <citation type="journal article" date="2013" name="Curr. Biol.">
        <title>The Genome of the Foraminiferan Reticulomyxa filosa.</title>
        <authorList>
            <person name="Glockner G."/>
            <person name="Hulsmann N."/>
            <person name="Schleicher M."/>
            <person name="Noegel A.A."/>
            <person name="Eichinger L."/>
            <person name="Gallinger C."/>
            <person name="Pawlowski J."/>
            <person name="Sierra R."/>
            <person name="Euteneuer U."/>
            <person name="Pillet L."/>
            <person name="Moustafa A."/>
            <person name="Platzer M."/>
            <person name="Groth M."/>
            <person name="Szafranski K."/>
            <person name="Schliwa M."/>
        </authorList>
    </citation>
    <scope>NUCLEOTIDE SEQUENCE [LARGE SCALE GENOMIC DNA]</scope>
</reference>
<accession>X6PBZ3</accession>
<comment type="caution">
    <text evidence="1">The sequence shown here is derived from an EMBL/GenBank/DDBJ whole genome shotgun (WGS) entry which is preliminary data.</text>
</comment>
<proteinExistence type="predicted"/>